<keyword evidence="1" id="KW-0547">Nucleotide-binding</keyword>
<dbReference type="PANTHER" id="PTHR43790:SF8">
    <property type="entry name" value="SUGAR ABC TRANSPORTER ATP-BINDING PROTEIN"/>
    <property type="match status" value="1"/>
</dbReference>
<dbReference type="PANTHER" id="PTHR43790">
    <property type="entry name" value="CARBOHYDRATE TRANSPORT ATP-BINDING PROTEIN MG119-RELATED"/>
    <property type="match status" value="1"/>
</dbReference>
<dbReference type="InterPro" id="IPR003439">
    <property type="entry name" value="ABC_transporter-like_ATP-bd"/>
</dbReference>
<gene>
    <name evidence="4" type="ORF">S12H4_07326</name>
</gene>
<dbReference type="GO" id="GO:0005524">
    <property type="term" value="F:ATP binding"/>
    <property type="evidence" value="ECO:0007669"/>
    <property type="project" value="UniProtKB-KW"/>
</dbReference>
<dbReference type="EMBL" id="BARW01002686">
    <property type="protein sequence ID" value="GAI59415.1"/>
    <property type="molecule type" value="Genomic_DNA"/>
</dbReference>
<protein>
    <recommendedName>
        <fullName evidence="3">ABC transporter domain-containing protein</fullName>
    </recommendedName>
</protein>
<dbReference type="Pfam" id="PF00005">
    <property type="entry name" value="ABC_tran"/>
    <property type="match status" value="1"/>
</dbReference>
<dbReference type="Gene3D" id="3.40.50.300">
    <property type="entry name" value="P-loop containing nucleotide triphosphate hydrolases"/>
    <property type="match status" value="1"/>
</dbReference>
<accession>X1R8D9</accession>
<reference evidence="4" key="1">
    <citation type="journal article" date="2014" name="Front. Microbiol.">
        <title>High frequency of phylogenetically diverse reductive dehalogenase-homologous genes in deep subseafloor sedimentary metagenomes.</title>
        <authorList>
            <person name="Kawai M."/>
            <person name="Futagami T."/>
            <person name="Toyoda A."/>
            <person name="Takaki Y."/>
            <person name="Nishi S."/>
            <person name="Hori S."/>
            <person name="Arai W."/>
            <person name="Tsubouchi T."/>
            <person name="Morono Y."/>
            <person name="Uchiyama I."/>
            <person name="Ito T."/>
            <person name="Fujiyama A."/>
            <person name="Inagaki F."/>
            <person name="Takami H."/>
        </authorList>
    </citation>
    <scope>NUCLEOTIDE SEQUENCE</scope>
    <source>
        <strain evidence="4">Expedition CK06-06</strain>
    </source>
</reference>
<name>X1R8D9_9ZZZZ</name>
<feature type="domain" description="ABC transporter" evidence="3">
    <location>
        <begin position="16"/>
        <end position="47"/>
    </location>
</feature>
<proteinExistence type="predicted"/>
<evidence type="ECO:0000259" key="3">
    <source>
        <dbReference type="Pfam" id="PF00005"/>
    </source>
</evidence>
<evidence type="ECO:0000256" key="1">
    <source>
        <dbReference type="ARBA" id="ARBA00022741"/>
    </source>
</evidence>
<dbReference type="InterPro" id="IPR050107">
    <property type="entry name" value="ABC_carbohydrate_import_ATPase"/>
</dbReference>
<dbReference type="GO" id="GO:0016887">
    <property type="term" value="F:ATP hydrolysis activity"/>
    <property type="evidence" value="ECO:0007669"/>
    <property type="project" value="InterPro"/>
</dbReference>
<sequence>IPLRTLGLSIKSPDLLVKDLSGGEKQGTAIARAMHFKAKLVILDEPTRALAVKEVGRILDFVKGLKEANIAAIFITHTLHHVYSVADRFVIMNKGKIVKDIKRDEASIEELTEVLMGRD</sequence>
<keyword evidence="2" id="KW-0067">ATP-binding</keyword>
<dbReference type="InterPro" id="IPR027417">
    <property type="entry name" value="P-loop_NTPase"/>
</dbReference>
<dbReference type="SUPFAM" id="SSF52540">
    <property type="entry name" value="P-loop containing nucleoside triphosphate hydrolases"/>
    <property type="match status" value="1"/>
</dbReference>
<evidence type="ECO:0000313" key="4">
    <source>
        <dbReference type="EMBL" id="GAI59415.1"/>
    </source>
</evidence>
<comment type="caution">
    <text evidence="4">The sequence shown here is derived from an EMBL/GenBank/DDBJ whole genome shotgun (WGS) entry which is preliminary data.</text>
</comment>
<feature type="non-terminal residue" evidence="4">
    <location>
        <position position="1"/>
    </location>
</feature>
<organism evidence="4">
    <name type="scientific">marine sediment metagenome</name>
    <dbReference type="NCBI Taxonomy" id="412755"/>
    <lineage>
        <taxon>unclassified sequences</taxon>
        <taxon>metagenomes</taxon>
        <taxon>ecological metagenomes</taxon>
    </lineage>
</organism>
<dbReference type="AlphaFoldDB" id="X1R8D9"/>
<evidence type="ECO:0000256" key="2">
    <source>
        <dbReference type="ARBA" id="ARBA00022840"/>
    </source>
</evidence>